<feature type="transmembrane region" description="Helical" evidence="1">
    <location>
        <begin position="12"/>
        <end position="34"/>
    </location>
</feature>
<keyword evidence="1" id="KW-0472">Membrane</keyword>
<proteinExistence type="predicted"/>
<keyword evidence="1" id="KW-0812">Transmembrane</keyword>
<protein>
    <submittedName>
        <fullName evidence="2">Uncharacterized protein</fullName>
    </submittedName>
</protein>
<name>A0ABD3U9I2_9LAMI</name>
<evidence type="ECO:0000313" key="2">
    <source>
        <dbReference type="EMBL" id="KAL3846144.1"/>
    </source>
</evidence>
<dbReference type="AlphaFoldDB" id="A0ABD3U9I2"/>
<comment type="caution">
    <text evidence="2">The sequence shown here is derived from an EMBL/GenBank/DDBJ whole genome shotgun (WGS) entry which is preliminary data.</text>
</comment>
<keyword evidence="1" id="KW-1133">Transmembrane helix</keyword>
<gene>
    <name evidence="2" type="ORF">ACJIZ3_003547</name>
</gene>
<accession>A0ABD3U9I2</accession>
<keyword evidence="3" id="KW-1185">Reference proteome</keyword>
<evidence type="ECO:0000256" key="1">
    <source>
        <dbReference type="SAM" id="Phobius"/>
    </source>
</evidence>
<reference evidence="2 3" key="1">
    <citation type="submission" date="2024-12" db="EMBL/GenBank/DDBJ databases">
        <title>The unique morphological basis and parallel evolutionary history of personate flowers in Penstemon.</title>
        <authorList>
            <person name="Depatie T.H."/>
            <person name="Wessinger C.A."/>
        </authorList>
    </citation>
    <scope>NUCLEOTIDE SEQUENCE [LARGE SCALE GENOMIC DNA]</scope>
    <source>
        <strain evidence="2">WTNN_2</strain>
        <tissue evidence="2">Leaf</tissue>
    </source>
</reference>
<dbReference type="EMBL" id="JBJXBP010000002">
    <property type="protein sequence ID" value="KAL3846144.1"/>
    <property type="molecule type" value="Genomic_DNA"/>
</dbReference>
<evidence type="ECO:0000313" key="3">
    <source>
        <dbReference type="Proteomes" id="UP001634393"/>
    </source>
</evidence>
<dbReference type="Proteomes" id="UP001634393">
    <property type="component" value="Unassembled WGS sequence"/>
</dbReference>
<organism evidence="2 3">
    <name type="scientific">Penstemon smallii</name>
    <dbReference type="NCBI Taxonomy" id="265156"/>
    <lineage>
        <taxon>Eukaryota</taxon>
        <taxon>Viridiplantae</taxon>
        <taxon>Streptophyta</taxon>
        <taxon>Embryophyta</taxon>
        <taxon>Tracheophyta</taxon>
        <taxon>Spermatophyta</taxon>
        <taxon>Magnoliopsida</taxon>
        <taxon>eudicotyledons</taxon>
        <taxon>Gunneridae</taxon>
        <taxon>Pentapetalae</taxon>
        <taxon>asterids</taxon>
        <taxon>lamiids</taxon>
        <taxon>Lamiales</taxon>
        <taxon>Plantaginaceae</taxon>
        <taxon>Cheloneae</taxon>
        <taxon>Penstemon</taxon>
    </lineage>
</organism>
<sequence length="47" mass="5816">MFYNMFQKFEYNLIFLHDIPTNLKVFTISMLNLVNYKKKKKKKKILT</sequence>